<dbReference type="OrthoDB" id="14833at2759"/>
<comment type="similarity">
    <text evidence="1">Belongs to the OSBP family.</text>
</comment>
<protein>
    <submittedName>
        <fullName evidence="2">Uncharacterized protein</fullName>
    </submittedName>
</protein>
<dbReference type="EMBL" id="JAEPRC010000277">
    <property type="protein sequence ID" value="KAG2201701.1"/>
    <property type="molecule type" value="Genomic_DNA"/>
</dbReference>
<dbReference type="GO" id="GO:0008289">
    <property type="term" value="F:lipid binding"/>
    <property type="evidence" value="ECO:0007669"/>
    <property type="project" value="InterPro"/>
</dbReference>
<evidence type="ECO:0000313" key="3">
    <source>
        <dbReference type="Proteomes" id="UP000650833"/>
    </source>
</evidence>
<dbReference type="Gene3D" id="2.40.160.120">
    <property type="match status" value="1"/>
</dbReference>
<gene>
    <name evidence="2" type="ORF">INT46_007153</name>
</gene>
<proteinExistence type="inferred from homology"/>
<accession>A0A8H7QZP9</accession>
<comment type="caution">
    <text evidence="2">The sequence shown here is derived from an EMBL/GenBank/DDBJ whole genome shotgun (WGS) entry which is preliminary data.</text>
</comment>
<dbReference type="SUPFAM" id="SSF144000">
    <property type="entry name" value="Oxysterol-binding protein-like"/>
    <property type="match status" value="1"/>
</dbReference>
<evidence type="ECO:0000313" key="2">
    <source>
        <dbReference type="EMBL" id="KAG2201701.1"/>
    </source>
</evidence>
<sequence>MAEAGKSASEKGRFYNVMKWFITALNGSFTSRIPTENGTRAICEQVSHHLPVSDFIIKTDTSSISITVNDEQKTRFSGTQILVDQIGYCIFEMKQHALHVELFSIYYIQSSTGFHAAIEYATRG</sequence>
<name>A0A8H7QZP9_9FUNG</name>
<organism evidence="2 3">
    <name type="scientific">Mucor plumbeus</name>
    <dbReference type="NCBI Taxonomy" id="97098"/>
    <lineage>
        <taxon>Eukaryota</taxon>
        <taxon>Fungi</taxon>
        <taxon>Fungi incertae sedis</taxon>
        <taxon>Mucoromycota</taxon>
        <taxon>Mucoromycotina</taxon>
        <taxon>Mucoromycetes</taxon>
        <taxon>Mucorales</taxon>
        <taxon>Mucorineae</taxon>
        <taxon>Mucoraceae</taxon>
        <taxon>Mucor</taxon>
    </lineage>
</organism>
<reference evidence="2" key="1">
    <citation type="submission" date="2020-12" db="EMBL/GenBank/DDBJ databases">
        <title>Metabolic potential, ecology and presence of endohyphal bacteria is reflected in genomic diversity of Mucoromycotina.</title>
        <authorList>
            <person name="Muszewska A."/>
            <person name="Okrasinska A."/>
            <person name="Steczkiewicz K."/>
            <person name="Drgas O."/>
            <person name="Orlowska M."/>
            <person name="Perlinska-Lenart U."/>
            <person name="Aleksandrzak-Piekarczyk T."/>
            <person name="Szatraj K."/>
            <person name="Zielenkiewicz U."/>
            <person name="Pilsyk S."/>
            <person name="Malc E."/>
            <person name="Mieczkowski P."/>
            <person name="Kruszewska J.S."/>
            <person name="Biernat P."/>
            <person name="Pawlowska J."/>
        </authorList>
    </citation>
    <scope>NUCLEOTIDE SEQUENCE</scope>
    <source>
        <strain evidence="2">CBS 226.32</strain>
    </source>
</reference>
<keyword evidence="3" id="KW-1185">Reference proteome</keyword>
<dbReference type="InterPro" id="IPR000648">
    <property type="entry name" value="Oxysterol-bd"/>
</dbReference>
<evidence type="ECO:0000256" key="1">
    <source>
        <dbReference type="ARBA" id="ARBA00008842"/>
    </source>
</evidence>
<dbReference type="Pfam" id="PF01237">
    <property type="entry name" value="Oxysterol_BP"/>
    <property type="match status" value="1"/>
</dbReference>
<dbReference type="InterPro" id="IPR037239">
    <property type="entry name" value="OSBP_sf"/>
</dbReference>
<dbReference type="Proteomes" id="UP000650833">
    <property type="component" value="Unassembled WGS sequence"/>
</dbReference>
<dbReference type="AlphaFoldDB" id="A0A8H7QZP9"/>